<name>A0A2H5XBW1_9BACT</name>
<dbReference type="AlphaFoldDB" id="A0A2H5XBW1"/>
<dbReference type="PROSITE" id="PS51257">
    <property type="entry name" value="PROKAR_LIPOPROTEIN"/>
    <property type="match status" value="1"/>
</dbReference>
<evidence type="ECO:0000256" key="1">
    <source>
        <dbReference type="SAM" id="SignalP"/>
    </source>
</evidence>
<keyword evidence="1" id="KW-0732">Signal</keyword>
<feature type="chain" id="PRO_5014180322" evidence="1">
    <location>
        <begin position="28"/>
        <end position="440"/>
    </location>
</feature>
<dbReference type="Pfam" id="PF03415">
    <property type="entry name" value="Peptidase_C11"/>
    <property type="match status" value="1"/>
</dbReference>
<dbReference type="InterPro" id="IPR005077">
    <property type="entry name" value="Peptidase_C11"/>
</dbReference>
<feature type="signal peptide" evidence="1">
    <location>
        <begin position="1"/>
        <end position="27"/>
    </location>
</feature>
<dbReference type="PANTHER" id="PTHR37835:SF1">
    <property type="entry name" value="ALPHA-CLOSTRIPAIN"/>
    <property type="match status" value="1"/>
</dbReference>
<evidence type="ECO:0000313" key="2">
    <source>
        <dbReference type="EMBL" id="GBC98597.1"/>
    </source>
</evidence>
<reference evidence="3" key="1">
    <citation type="submission" date="2017-09" db="EMBL/GenBank/DDBJ databases">
        <title>Metaegenomics of thermophilic ammonia-oxidizing enrichment culture.</title>
        <authorList>
            <person name="Kato S."/>
            <person name="Suzuki K."/>
        </authorList>
    </citation>
    <scope>NUCLEOTIDE SEQUENCE [LARGE SCALE GENOMIC DNA]</scope>
</reference>
<dbReference type="PANTHER" id="PTHR37835">
    <property type="entry name" value="ALPHA-CLOSTRIPAIN"/>
    <property type="match status" value="1"/>
</dbReference>
<proteinExistence type="predicted"/>
<keyword evidence="2" id="KW-0378">Hydrolase</keyword>
<comment type="caution">
    <text evidence="2">The sequence shown here is derived from an EMBL/GenBank/DDBJ whole genome shotgun (WGS) entry which is preliminary data.</text>
</comment>
<dbReference type="GO" id="GO:0004197">
    <property type="term" value="F:cysteine-type endopeptidase activity"/>
    <property type="evidence" value="ECO:0007669"/>
    <property type="project" value="UniProtKB-EC"/>
</dbReference>
<protein>
    <submittedName>
        <fullName evidence="2">Clostripain</fullName>
        <ecNumber evidence="2">3.4.22.8</ecNumber>
    </submittedName>
</protein>
<accession>A0A2H5XBW1</accession>
<evidence type="ECO:0000313" key="3">
    <source>
        <dbReference type="Proteomes" id="UP000236173"/>
    </source>
</evidence>
<dbReference type="EC" id="3.4.22.8" evidence="2"/>
<dbReference type="Proteomes" id="UP000236173">
    <property type="component" value="Unassembled WGS sequence"/>
</dbReference>
<dbReference type="EMBL" id="BEHT01000013">
    <property type="protein sequence ID" value="GBC98597.1"/>
    <property type="molecule type" value="Genomic_DNA"/>
</dbReference>
<sequence>MSLKRCLNGVLLIVLIAVGGCSNPNSVVGPTPPPIQRTPKLWTVLVYQAGDNDLEDALIKDFNEMERIGSDDNLNIVVQLDRSPRYDTSNGDWSTTRRYYVTRDPQESFPPDFTTPPNNTIRSQLIADLGKVNMGDGNVLRDFLLWGIQNFPAQRYLVILSDHGAGVRPFRLRRQPTRGMMFADSFNDYLNEDETKQAFAAAVQLLGRPIDIIGLDASEMSEIEIAYQLRDACRYLIASQLSEPNDGYPYDRFLFELQRNPSISTEEFLQRFVQHYIASYQPGQPTNGAGSAVTIAVYNQSVVPSYVQRVDALAQVLLNKIPQYRQQFINLRNQTQTFSEVIYRDLYHYCQLLRANIDDAAIRQAAQAVMDLHGPNAGKALLYESHASGFDADVSNAHGIAIYFPDPAQFDSRYLNANDFARQTHWGLFLQALGTGTPLP</sequence>
<organism evidence="2 3">
    <name type="scientific">Candidatus Fervidibacter japonicus</name>
    <dbReference type="NCBI Taxonomy" id="2035412"/>
    <lineage>
        <taxon>Bacteria</taxon>
        <taxon>Candidatus Fervidibacterota</taxon>
        <taxon>Candidatus Fervidibacter</taxon>
    </lineage>
</organism>
<gene>
    <name evidence="2" type="primary">cloSI</name>
    <name evidence="2" type="ORF">HRbin17_01111</name>
</gene>
<dbReference type="Gene3D" id="3.40.50.11970">
    <property type="match status" value="1"/>
</dbReference>